<evidence type="ECO:0000256" key="1">
    <source>
        <dbReference type="SAM" id="SignalP"/>
    </source>
</evidence>
<feature type="chain" id="PRO_5032987500" description="Outer membrane protein beta-barrel domain-containing protein" evidence="1">
    <location>
        <begin position="20"/>
        <end position="256"/>
    </location>
</feature>
<sequence>MKKFILFFVLAAAGFTVKAQEGYNYYEWGVGGGIGYGRAYADTKRQDYHALYNLNIAYNFNPYVPVALEYQFGTLSGGGLTPDKDAYGRMYKNAYKALLLHADAQFGSFIDYSNNGFLNVIKNFYVGTGIGAISNNMKFIQRGNPPAFSDPSNSYYHGPLGTKEGFQGKDKSINLVLPLRFGYEFKIYDSYDQVGYTITLGYEHNYTFGEGLDGYDDPPAKFKNNAPDQYAHFTIGFRYNFGNTVSYNKLIRDFGF</sequence>
<protein>
    <recommendedName>
        <fullName evidence="4">Outer membrane protein beta-barrel domain-containing protein</fullName>
    </recommendedName>
</protein>
<comment type="caution">
    <text evidence="2">The sequence shown here is derived from an EMBL/GenBank/DDBJ whole genome shotgun (WGS) entry which is preliminary data.</text>
</comment>
<evidence type="ECO:0000313" key="2">
    <source>
        <dbReference type="EMBL" id="MBB6128404.1"/>
    </source>
</evidence>
<dbReference type="EMBL" id="JACHCA010000006">
    <property type="protein sequence ID" value="MBB6128404.1"/>
    <property type="molecule type" value="Genomic_DNA"/>
</dbReference>
<feature type="signal peptide" evidence="1">
    <location>
        <begin position="1"/>
        <end position="19"/>
    </location>
</feature>
<reference evidence="2 3" key="1">
    <citation type="submission" date="2020-08" db="EMBL/GenBank/DDBJ databases">
        <title>Genomic Encyclopedia of Type Strains, Phase IV (KMG-V): Genome sequencing to study the core and pangenomes of soil and plant-associated prokaryotes.</title>
        <authorList>
            <person name="Whitman W."/>
        </authorList>
    </citation>
    <scope>NUCLEOTIDE SEQUENCE [LARGE SCALE GENOMIC DNA]</scope>
    <source>
        <strain evidence="2 3">MP601</strain>
    </source>
</reference>
<evidence type="ECO:0008006" key="4">
    <source>
        <dbReference type="Google" id="ProtNLM"/>
    </source>
</evidence>
<gene>
    <name evidence="2" type="ORF">HDF22_002525</name>
</gene>
<name>A0A841JCQ1_9SPHI</name>
<evidence type="ECO:0000313" key="3">
    <source>
        <dbReference type="Proteomes" id="UP000548326"/>
    </source>
</evidence>
<proteinExistence type="predicted"/>
<organism evidence="2 3">
    <name type="scientific">Mucilaginibacter lappiensis</name>
    <dbReference type="NCBI Taxonomy" id="354630"/>
    <lineage>
        <taxon>Bacteria</taxon>
        <taxon>Pseudomonadati</taxon>
        <taxon>Bacteroidota</taxon>
        <taxon>Sphingobacteriia</taxon>
        <taxon>Sphingobacteriales</taxon>
        <taxon>Sphingobacteriaceae</taxon>
        <taxon>Mucilaginibacter</taxon>
    </lineage>
</organism>
<dbReference type="AlphaFoldDB" id="A0A841JCQ1"/>
<keyword evidence="1" id="KW-0732">Signal</keyword>
<accession>A0A841JCQ1</accession>
<dbReference type="RefSeq" id="WP_183587815.1">
    <property type="nucleotide sequence ID" value="NZ_JACHCA010000006.1"/>
</dbReference>
<dbReference type="Proteomes" id="UP000548326">
    <property type="component" value="Unassembled WGS sequence"/>
</dbReference>